<dbReference type="AlphaFoldDB" id="A0A5B8S366"/>
<reference evidence="5 6" key="1">
    <citation type="journal article" date="2013" name="J. Microbiol. Biotechnol.">
        <title>Novosphingobium ginsenosidimutans sp. nov., with the ability to convert ginsenoside.</title>
        <authorList>
            <person name="Kim J.K."/>
            <person name="He D."/>
            <person name="Liu Q.M."/>
            <person name="Park H.Y."/>
            <person name="Jung M.S."/>
            <person name="Yoon M.H."/>
            <person name="Kim S.C."/>
            <person name="Im W.T."/>
        </authorList>
    </citation>
    <scope>NUCLEOTIDE SEQUENCE [LARGE SCALE GENOMIC DNA]</scope>
    <source>
        <strain evidence="5 6">FW-6</strain>
    </source>
</reference>
<evidence type="ECO:0000256" key="1">
    <source>
        <dbReference type="ARBA" id="ARBA00007730"/>
    </source>
</evidence>
<proteinExistence type="inferred from homology"/>
<dbReference type="SUPFAM" id="SSF51197">
    <property type="entry name" value="Clavaminate synthase-like"/>
    <property type="match status" value="1"/>
</dbReference>
<dbReference type="Gene3D" id="1.25.40.10">
    <property type="entry name" value="Tetratricopeptide repeat domain"/>
    <property type="match status" value="1"/>
</dbReference>
<keyword evidence="6" id="KW-1185">Reference proteome</keyword>
<accession>A0A5B8S366</accession>
<gene>
    <name evidence="5" type="ORF">FRF71_06150</name>
</gene>
<dbReference type="InterPro" id="IPR027443">
    <property type="entry name" value="IPNS-like_sf"/>
</dbReference>
<dbReference type="OrthoDB" id="21665at2"/>
<dbReference type="InterPro" id="IPR051821">
    <property type="entry name" value="Asp/Asn_beta-hydroxylase"/>
</dbReference>
<dbReference type="SUPFAM" id="SSF48452">
    <property type="entry name" value="TPR-like"/>
    <property type="match status" value="1"/>
</dbReference>
<evidence type="ECO:0000256" key="2">
    <source>
        <dbReference type="ARBA" id="ARBA00022964"/>
    </source>
</evidence>
<protein>
    <submittedName>
        <fullName evidence="5">Aspartyl/asparaginyl beta-hydroxylase domain-containing protein</fullName>
    </submittedName>
</protein>
<comment type="similarity">
    <text evidence="1">Belongs to the aspartyl/asparaginyl beta-hydroxylase family.</text>
</comment>
<evidence type="ECO:0000313" key="5">
    <source>
        <dbReference type="EMBL" id="QEA15753.1"/>
    </source>
</evidence>
<dbReference type="PANTHER" id="PTHR46332:SF5">
    <property type="entry name" value="ASPARTATE BETA-HYDROXYLASE DOMAIN CONTAINING 2"/>
    <property type="match status" value="1"/>
</dbReference>
<dbReference type="Proteomes" id="UP000321172">
    <property type="component" value="Chromosome"/>
</dbReference>
<evidence type="ECO:0000259" key="4">
    <source>
        <dbReference type="Pfam" id="PF05118"/>
    </source>
</evidence>
<evidence type="ECO:0000256" key="3">
    <source>
        <dbReference type="ARBA" id="ARBA00023002"/>
    </source>
</evidence>
<keyword evidence="2" id="KW-0223">Dioxygenase</keyword>
<dbReference type="Gene3D" id="2.60.120.330">
    <property type="entry name" value="B-lactam Antibiotic, Isopenicillin N Synthase, Chain"/>
    <property type="match status" value="1"/>
</dbReference>
<dbReference type="RefSeq" id="WP_147089731.1">
    <property type="nucleotide sequence ID" value="NZ_BAABJD010000001.1"/>
</dbReference>
<dbReference type="PANTHER" id="PTHR46332">
    <property type="entry name" value="ASPARTATE BETA-HYDROXYLASE DOMAIN-CONTAINING PROTEIN 2"/>
    <property type="match status" value="1"/>
</dbReference>
<sequence length="378" mass="41635">MSSERHAIIAEGMQALAARDHARAAELLRSVAAAEPPSDFPWPALANAELALGRNDAAEAAIDRQLALAIRDVGALLLKGLLRERAGDARAAMSFYRTAQAQMAFDGRVPPELAQLEAHARAYLASASDDFTGHLLGELGENLSPAMREAVDLLTGKRQVFLQQPTMFYYPGLPQRRFYDPAEFPWLDGMLAQVPAMQQELADVIAGGDQGFDPYVRHNPDRPAPANHLLERKDWSAFYFWRDGAVVEDNASRCPATMAALELAPMPVSPGRSPNAHWSSLLPGTHIKPHCGMLNTRLICHIPIRTAPNCWLRVGSDTRSWEPGVPLVFDDSIEHEAKNDGPQRRVLLLFEIWRPEVPEEDRAAIARIFQAIGSYASG</sequence>
<name>A0A5B8S366_9SPHN</name>
<dbReference type="InterPro" id="IPR011990">
    <property type="entry name" value="TPR-like_helical_dom_sf"/>
</dbReference>
<feature type="domain" description="Aspartyl/asparaginy/proline hydroxylase" evidence="4">
    <location>
        <begin position="197"/>
        <end position="355"/>
    </location>
</feature>
<dbReference type="EMBL" id="CP042345">
    <property type="protein sequence ID" value="QEA15753.1"/>
    <property type="molecule type" value="Genomic_DNA"/>
</dbReference>
<keyword evidence="3" id="KW-0560">Oxidoreductase</keyword>
<dbReference type="GO" id="GO:0051213">
    <property type="term" value="F:dioxygenase activity"/>
    <property type="evidence" value="ECO:0007669"/>
    <property type="project" value="UniProtKB-KW"/>
</dbReference>
<organism evidence="5 6">
    <name type="scientific">Novosphingobium ginsenosidimutans</name>
    <dbReference type="NCBI Taxonomy" id="1176536"/>
    <lineage>
        <taxon>Bacteria</taxon>
        <taxon>Pseudomonadati</taxon>
        <taxon>Pseudomonadota</taxon>
        <taxon>Alphaproteobacteria</taxon>
        <taxon>Sphingomonadales</taxon>
        <taxon>Sphingomonadaceae</taxon>
        <taxon>Novosphingobium</taxon>
    </lineage>
</organism>
<dbReference type="Pfam" id="PF05118">
    <property type="entry name" value="Asp_Arg_Hydrox"/>
    <property type="match status" value="1"/>
</dbReference>
<dbReference type="KEGG" id="ngf:FRF71_06150"/>
<dbReference type="GO" id="GO:0016020">
    <property type="term" value="C:membrane"/>
    <property type="evidence" value="ECO:0007669"/>
    <property type="project" value="TreeGrafter"/>
</dbReference>
<dbReference type="InterPro" id="IPR007803">
    <property type="entry name" value="Asp/Arg/Pro-Hydrxlase"/>
</dbReference>
<evidence type="ECO:0000313" key="6">
    <source>
        <dbReference type="Proteomes" id="UP000321172"/>
    </source>
</evidence>